<feature type="region of interest" description="Disordered" evidence="6">
    <location>
        <begin position="1"/>
        <end position="49"/>
    </location>
</feature>
<evidence type="ECO:0000313" key="9">
    <source>
        <dbReference type="Proteomes" id="UP000507470"/>
    </source>
</evidence>
<feature type="active site" description="Glycyl thioester intermediate" evidence="5">
    <location>
        <position position="369"/>
    </location>
</feature>
<dbReference type="PROSITE" id="PS50237">
    <property type="entry name" value="HECT"/>
    <property type="match status" value="2"/>
</dbReference>
<dbReference type="Gene3D" id="3.90.1750.10">
    <property type="entry name" value="Hect, E3 ligase catalytic domains"/>
    <property type="match status" value="1"/>
</dbReference>
<dbReference type="SMART" id="SM00119">
    <property type="entry name" value="HECTc"/>
    <property type="match status" value="1"/>
</dbReference>
<reference evidence="8 9" key="1">
    <citation type="submission" date="2020-06" db="EMBL/GenBank/DDBJ databases">
        <authorList>
            <person name="Li R."/>
            <person name="Bekaert M."/>
        </authorList>
    </citation>
    <scope>NUCLEOTIDE SEQUENCE [LARGE SCALE GENOMIC DNA]</scope>
    <source>
        <strain evidence="9">wild</strain>
    </source>
</reference>
<feature type="compositionally biased region" description="Polar residues" evidence="6">
    <location>
        <begin position="8"/>
        <end position="37"/>
    </location>
</feature>
<evidence type="ECO:0000259" key="7">
    <source>
        <dbReference type="PROSITE" id="PS50237"/>
    </source>
</evidence>
<evidence type="ECO:0000256" key="4">
    <source>
        <dbReference type="ARBA" id="ARBA00022786"/>
    </source>
</evidence>
<comment type="caution">
    <text evidence="5">Lacks conserved residue(s) required for the propagation of feature annotation.</text>
</comment>
<comment type="catalytic activity">
    <reaction evidence="1">
        <text>S-ubiquitinyl-[E2 ubiquitin-conjugating enzyme]-L-cysteine + [acceptor protein]-L-lysine = [E2 ubiquitin-conjugating enzyme]-L-cysteine + N(6)-ubiquitinyl-[acceptor protein]-L-lysine.</text>
        <dbReference type="EC" id="2.3.2.26"/>
    </reaction>
</comment>
<feature type="domain" description="HECT" evidence="7">
    <location>
        <begin position="124"/>
        <end position="164"/>
    </location>
</feature>
<dbReference type="GO" id="GO:0000209">
    <property type="term" value="P:protein polyubiquitination"/>
    <property type="evidence" value="ECO:0007669"/>
    <property type="project" value="InterPro"/>
</dbReference>
<dbReference type="InterPro" id="IPR035983">
    <property type="entry name" value="Hect_E3_ubiquitin_ligase"/>
</dbReference>
<dbReference type="EMBL" id="CACVKT020005667">
    <property type="protein sequence ID" value="CAC5397211.1"/>
    <property type="molecule type" value="Genomic_DNA"/>
</dbReference>
<keyword evidence="8" id="KW-0012">Acyltransferase</keyword>
<evidence type="ECO:0000256" key="2">
    <source>
        <dbReference type="ARBA" id="ARBA00012485"/>
    </source>
</evidence>
<keyword evidence="3 8" id="KW-0808">Transferase</keyword>
<evidence type="ECO:0000256" key="1">
    <source>
        <dbReference type="ARBA" id="ARBA00000885"/>
    </source>
</evidence>
<dbReference type="GO" id="GO:0061630">
    <property type="term" value="F:ubiquitin protein ligase activity"/>
    <property type="evidence" value="ECO:0007669"/>
    <property type="project" value="UniProtKB-EC"/>
</dbReference>
<evidence type="ECO:0000313" key="8">
    <source>
        <dbReference type="EMBL" id="CAC5397211.1"/>
    </source>
</evidence>
<accession>A0A6J8CMV4</accession>
<dbReference type="Proteomes" id="UP000507470">
    <property type="component" value="Unassembled WGS sequence"/>
</dbReference>
<evidence type="ECO:0000256" key="3">
    <source>
        <dbReference type="ARBA" id="ARBA00022679"/>
    </source>
</evidence>
<feature type="domain" description="HECT" evidence="7">
    <location>
        <begin position="333"/>
        <end position="401"/>
    </location>
</feature>
<keyword evidence="4 5" id="KW-0833">Ubl conjugation pathway</keyword>
<dbReference type="AlphaFoldDB" id="A0A6J8CMV4"/>
<name>A0A6J8CMV4_MYTCO</name>
<dbReference type="EC" id="2.3.2.26" evidence="2"/>
<dbReference type="Pfam" id="PF00632">
    <property type="entry name" value="HECT"/>
    <property type="match status" value="1"/>
</dbReference>
<proteinExistence type="predicted"/>
<protein>
    <recommendedName>
        <fullName evidence="2">HECT-type E3 ubiquitin transferase</fullName>
        <ecNumber evidence="2">2.3.2.26</ecNumber>
    </recommendedName>
</protein>
<sequence>MQIPQADRNASMNSDQENTGSSAKPQTDITKTVQSQDIVEGDPEDTGTPTVSIYMSYVQLFETEIVTVDDSDDEGDKTIPMDGDISLPELLIKLQSQVDLEKITKFNINRNLVLDGARRAIKRKSFCAKSKISVKFTDDVGIAEGAVDEGGPKREFLRMLMKKIQYLHIFEGPENRRILAYSTSALEDNLYRDVGLFFSLSIVHGGPSPKFLSPVMYNALVGQAGERNIEDIADGDLRGEVQKVVFRKLRDGLQTLDVLTYIQEHYKAFKDLFVCQGNEKLTAEMMEVVFMDIKMSVPGSNRRRDEENIVGYWRDFLIDLQEDEDGEITLGDVLSFATGADCVPPLGFDPSPSITFLHDSGLFPKANTCSMELKLPVSEDFNTFKKNMTFGIANSPGFGLA</sequence>
<dbReference type="SUPFAM" id="SSF56204">
    <property type="entry name" value="Hect, E3 ligase catalytic domain"/>
    <property type="match status" value="1"/>
</dbReference>
<dbReference type="PANTHER" id="PTHR45700:SF8">
    <property type="entry name" value="HECT-TYPE E3 UBIQUITIN TRANSFERASE"/>
    <property type="match status" value="1"/>
</dbReference>
<dbReference type="InterPro" id="IPR044611">
    <property type="entry name" value="E3A/B/C-like"/>
</dbReference>
<evidence type="ECO:0000256" key="6">
    <source>
        <dbReference type="SAM" id="MobiDB-lite"/>
    </source>
</evidence>
<dbReference type="Gene3D" id="3.30.2410.10">
    <property type="entry name" value="Hect, E3 ligase catalytic domain"/>
    <property type="match status" value="1"/>
</dbReference>
<evidence type="ECO:0000256" key="5">
    <source>
        <dbReference type="PROSITE-ProRule" id="PRU00104"/>
    </source>
</evidence>
<dbReference type="InterPro" id="IPR000569">
    <property type="entry name" value="HECT_dom"/>
</dbReference>
<dbReference type="PANTHER" id="PTHR45700">
    <property type="entry name" value="UBIQUITIN-PROTEIN LIGASE E3C"/>
    <property type="match status" value="1"/>
</dbReference>
<dbReference type="OrthoDB" id="6152329at2759"/>
<keyword evidence="9" id="KW-1185">Reference proteome</keyword>
<organism evidence="8 9">
    <name type="scientific">Mytilus coruscus</name>
    <name type="common">Sea mussel</name>
    <dbReference type="NCBI Taxonomy" id="42192"/>
    <lineage>
        <taxon>Eukaryota</taxon>
        <taxon>Metazoa</taxon>
        <taxon>Spiralia</taxon>
        <taxon>Lophotrochozoa</taxon>
        <taxon>Mollusca</taxon>
        <taxon>Bivalvia</taxon>
        <taxon>Autobranchia</taxon>
        <taxon>Pteriomorphia</taxon>
        <taxon>Mytilida</taxon>
        <taxon>Mytiloidea</taxon>
        <taxon>Mytilidae</taxon>
        <taxon>Mytilinae</taxon>
        <taxon>Mytilus</taxon>
    </lineage>
</organism>
<gene>
    <name evidence="8" type="ORF">MCOR_31668</name>
</gene>